<feature type="binding site" description="axial binding residue" evidence="12">
    <location>
        <position position="461"/>
    </location>
    <ligand>
        <name>heme</name>
        <dbReference type="ChEBI" id="CHEBI:30413"/>
    </ligand>
    <ligandPart>
        <name>Fe</name>
        <dbReference type="ChEBI" id="CHEBI:18248"/>
    </ligandPart>
</feature>
<evidence type="ECO:0000256" key="13">
    <source>
        <dbReference type="RuleBase" id="RU000461"/>
    </source>
</evidence>
<keyword evidence="14" id="KW-1185">Reference proteome</keyword>
<organism evidence="14 15">
    <name type="scientific">Juglans regia</name>
    <name type="common">English walnut</name>
    <dbReference type="NCBI Taxonomy" id="51240"/>
    <lineage>
        <taxon>Eukaryota</taxon>
        <taxon>Viridiplantae</taxon>
        <taxon>Streptophyta</taxon>
        <taxon>Embryophyta</taxon>
        <taxon>Tracheophyta</taxon>
        <taxon>Spermatophyta</taxon>
        <taxon>Magnoliopsida</taxon>
        <taxon>eudicotyledons</taxon>
        <taxon>Gunneridae</taxon>
        <taxon>Pentapetalae</taxon>
        <taxon>rosids</taxon>
        <taxon>fabids</taxon>
        <taxon>Fagales</taxon>
        <taxon>Juglandaceae</taxon>
        <taxon>Juglans</taxon>
    </lineage>
</organism>
<gene>
    <name evidence="15" type="primary">LOC109005130</name>
</gene>
<dbReference type="InterPro" id="IPR036396">
    <property type="entry name" value="Cyt_P450_sf"/>
</dbReference>
<sequence>MASSSTAIANLWEYSFLFFIWIVSVLVVRFLIKTCTSSRATVRCPPSPLALPIIGHLHLLSSKLPQSFQNLARRYGPLMQLRIGATTFVIASSATVAKEILRTHDGDFASRFEFGPAEYNIYSGIGFITGPYGTYWRFMKKLCITKLFAGPQLARFSRIRELEIQNLLKSVLKSSKEGEACDLAVELTTLTNNLLCSMALSKTCSDNVMGAKEIRRLVVEIMELGTKLGAYEAIGPLKKFDIFGYGKNLVEAMWRYDHLFDQIIEFYEDDMVDAQDGNEEADLMSIVLETYKDTNAEVKLTKNQIKFFFLELFFSTIDTSSAAIQWAMAELINHPQQFKKLREEIDRVVGSNRLVSESDVPNLPYLQAVVKEGLRLRSPTPIIHRECTKDCKITGFDVKANSKILINAYAIMRDPEHWNDPLEFVPERFLVDRDDEIGQRQIEMKSQDFHYLPFGGGRRGCIGGTHALLVSYVAVGALTQCFDWKVKGGDKVDIEVGSGFSGAMALPLECYPITRFDPF</sequence>
<dbReference type="FunCoup" id="A0A2I4G6C9">
    <property type="interactions" value="11"/>
</dbReference>
<dbReference type="KEGG" id="jre:109005130"/>
<dbReference type="PRINTS" id="PR00385">
    <property type="entry name" value="P450"/>
</dbReference>
<dbReference type="InterPro" id="IPR001128">
    <property type="entry name" value="Cyt_P450"/>
</dbReference>
<reference evidence="15" key="1">
    <citation type="submission" date="2025-08" db="UniProtKB">
        <authorList>
            <consortium name="RefSeq"/>
        </authorList>
    </citation>
    <scope>IDENTIFICATION</scope>
    <source>
        <tissue evidence="15">Leaves</tissue>
    </source>
</reference>
<dbReference type="FunFam" id="1.10.630.10:FF:000019">
    <property type="entry name" value="Cytochrome P450 family protein"/>
    <property type="match status" value="1"/>
</dbReference>
<evidence type="ECO:0000256" key="1">
    <source>
        <dbReference type="ARBA" id="ARBA00001971"/>
    </source>
</evidence>
<evidence type="ECO:0000256" key="5">
    <source>
        <dbReference type="ARBA" id="ARBA00022692"/>
    </source>
</evidence>
<keyword evidence="6 12" id="KW-0479">Metal-binding</keyword>
<keyword evidence="7" id="KW-1133">Transmembrane helix</keyword>
<evidence type="ECO:0000256" key="6">
    <source>
        <dbReference type="ARBA" id="ARBA00022723"/>
    </source>
</evidence>
<evidence type="ECO:0000313" key="15">
    <source>
        <dbReference type="RefSeq" id="XP_018839467.2"/>
    </source>
</evidence>
<evidence type="ECO:0000256" key="4">
    <source>
        <dbReference type="ARBA" id="ARBA00022617"/>
    </source>
</evidence>
<evidence type="ECO:0000256" key="12">
    <source>
        <dbReference type="PIRSR" id="PIRSR602401-1"/>
    </source>
</evidence>
<dbReference type="GO" id="GO:0016020">
    <property type="term" value="C:membrane"/>
    <property type="evidence" value="ECO:0007669"/>
    <property type="project" value="UniProtKB-SubCell"/>
</dbReference>
<dbReference type="Proteomes" id="UP000235220">
    <property type="component" value="Chromosome 3"/>
</dbReference>
<keyword evidence="4 12" id="KW-0349">Heme</keyword>
<dbReference type="GO" id="GO:0016705">
    <property type="term" value="F:oxidoreductase activity, acting on paired donors, with incorporation or reduction of molecular oxygen"/>
    <property type="evidence" value="ECO:0007669"/>
    <property type="project" value="InterPro"/>
</dbReference>
<comment type="similarity">
    <text evidence="3 13">Belongs to the cytochrome P450 family.</text>
</comment>
<dbReference type="GO" id="GO:0020037">
    <property type="term" value="F:heme binding"/>
    <property type="evidence" value="ECO:0007669"/>
    <property type="project" value="InterPro"/>
</dbReference>
<keyword evidence="9 12" id="KW-0408">Iron</keyword>
<evidence type="ECO:0000256" key="2">
    <source>
        <dbReference type="ARBA" id="ARBA00004167"/>
    </source>
</evidence>
<dbReference type="PROSITE" id="PS00086">
    <property type="entry name" value="CYTOCHROME_P450"/>
    <property type="match status" value="1"/>
</dbReference>
<keyword evidence="8 13" id="KW-0560">Oxidoreductase</keyword>
<comment type="cofactor">
    <cofactor evidence="1 12">
        <name>heme</name>
        <dbReference type="ChEBI" id="CHEBI:30413"/>
    </cofactor>
</comment>
<keyword evidence="5" id="KW-0812">Transmembrane</keyword>
<name>A0A2I4G6C9_JUGRE</name>
<evidence type="ECO:0000256" key="8">
    <source>
        <dbReference type="ARBA" id="ARBA00023002"/>
    </source>
</evidence>
<dbReference type="RefSeq" id="XP_018839467.2">
    <property type="nucleotide sequence ID" value="XM_018983922.2"/>
</dbReference>
<evidence type="ECO:0000256" key="11">
    <source>
        <dbReference type="ARBA" id="ARBA00023136"/>
    </source>
</evidence>
<dbReference type="InterPro" id="IPR017972">
    <property type="entry name" value="Cyt_P450_CS"/>
</dbReference>
<dbReference type="PANTHER" id="PTHR24298:SF743">
    <property type="entry name" value="CYTOCHROME P450 93A2-LIKE"/>
    <property type="match status" value="1"/>
</dbReference>
<dbReference type="Gene3D" id="1.10.630.10">
    <property type="entry name" value="Cytochrome P450"/>
    <property type="match status" value="1"/>
</dbReference>
<evidence type="ECO:0000256" key="9">
    <source>
        <dbReference type="ARBA" id="ARBA00023004"/>
    </source>
</evidence>
<dbReference type="GO" id="GO:0004497">
    <property type="term" value="F:monooxygenase activity"/>
    <property type="evidence" value="ECO:0007669"/>
    <property type="project" value="UniProtKB-KW"/>
</dbReference>
<keyword evidence="10 13" id="KW-0503">Monooxygenase</keyword>
<accession>A0A2I4G6C9</accession>
<dbReference type="InterPro" id="IPR002401">
    <property type="entry name" value="Cyt_P450_E_grp-I"/>
</dbReference>
<dbReference type="PANTHER" id="PTHR24298">
    <property type="entry name" value="FLAVONOID 3'-MONOOXYGENASE-RELATED"/>
    <property type="match status" value="1"/>
</dbReference>
<dbReference type="SUPFAM" id="SSF48264">
    <property type="entry name" value="Cytochrome P450"/>
    <property type="match status" value="1"/>
</dbReference>
<evidence type="ECO:0000256" key="7">
    <source>
        <dbReference type="ARBA" id="ARBA00022989"/>
    </source>
</evidence>
<evidence type="ECO:0000256" key="10">
    <source>
        <dbReference type="ARBA" id="ARBA00023033"/>
    </source>
</evidence>
<protein>
    <submittedName>
        <fullName evidence="15">3,9-dihydroxypterocarpan 6A-monooxygenase-like</fullName>
    </submittedName>
</protein>
<dbReference type="AlphaFoldDB" id="A0A2I4G6C9"/>
<keyword evidence="11" id="KW-0472">Membrane</keyword>
<dbReference type="GO" id="GO:0005506">
    <property type="term" value="F:iron ion binding"/>
    <property type="evidence" value="ECO:0007669"/>
    <property type="project" value="InterPro"/>
</dbReference>
<proteinExistence type="inferred from homology"/>
<evidence type="ECO:0000313" key="14">
    <source>
        <dbReference type="Proteomes" id="UP000235220"/>
    </source>
</evidence>
<dbReference type="InterPro" id="IPR051103">
    <property type="entry name" value="Plant_metabolite_P450s"/>
</dbReference>
<evidence type="ECO:0000256" key="3">
    <source>
        <dbReference type="ARBA" id="ARBA00010617"/>
    </source>
</evidence>
<comment type="subcellular location">
    <subcellularLocation>
        <location evidence="2">Membrane</location>
        <topology evidence="2">Single-pass membrane protein</topology>
    </subcellularLocation>
</comment>
<dbReference type="Pfam" id="PF00067">
    <property type="entry name" value="p450"/>
    <property type="match status" value="1"/>
</dbReference>
<dbReference type="GeneID" id="109005130"/>
<dbReference type="Gramene" id="Jr03_04090_p1">
    <property type="protein sequence ID" value="cds.Jr03_04090_p1"/>
    <property type="gene ID" value="Jr03_04090"/>
</dbReference>
<dbReference type="PRINTS" id="PR00463">
    <property type="entry name" value="EP450I"/>
</dbReference>
<dbReference type="STRING" id="51240.A0A2I4G6C9"/>
<dbReference type="OrthoDB" id="1103324at2759"/>